<dbReference type="Proteomes" id="UP000198921">
    <property type="component" value="Unassembled WGS sequence"/>
</dbReference>
<accession>A0A1H3LEA2</accession>
<sequence length="596" mass="66207">MNALDPLVMLAAGMHAQPGVYALLLGSGVSTGAGMPTGWGVVSDLVRRAAAAAAPDDPDAAARAAADPEAWWAEHGDGQPLGYSNLLAALAPTQAARRDLLAGFFEPSEDDAEQGLKVPGRAHRAIAEMVKRGLVRVILTTNFDRLVERALEDAGVPPQVVSRPEAVAGMTPLPHARTTVVKLHGDYADLQSRNTVEELSEYPREWQTLLARVADEYGLVVSGWSADWDVALVRALEEAPSRRYPLYWDSRSSKGEAARRLVAQHGGKVVAAESADDLFGRLTASVHALDRLTDPPLTTAMAVTRLKRYLPDPVRRIDLYDLVMDHVGRVAERAAAQDLSIPGLGHPRMQEMVEDRRTDTEPLIRLLITGVAHDRRGEHADLWVAALQRLIQARTTPTTAVMNHLDAARHYPALLALRAMGVIAVHTGNDALLLRLFTEPQYRDRLGSNTSVPAVHALHEWKVVQSEIINGFPRWEGRRWLYPMSHLIREDLREPLRVWFPDDDDYQRIFDAYEYRSALAIQVTRNAPGAAKVPDGEYVYEGRWTDTGLMAERDFLAALDRADDDWPWWPLLGDRDGYQLVLDNLRQVLLQLQRYG</sequence>
<dbReference type="Gene3D" id="3.40.50.1220">
    <property type="entry name" value="TPP-binding domain"/>
    <property type="match status" value="1"/>
</dbReference>
<dbReference type="Pfam" id="PF13289">
    <property type="entry name" value="SIR2_2"/>
    <property type="match status" value="1"/>
</dbReference>
<dbReference type="AlphaFoldDB" id="A0A1H3LEA2"/>
<evidence type="ECO:0000313" key="2">
    <source>
        <dbReference type="Proteomes" id="UP000198921"/>
    </source>
</evidence>
<dbReference type="STRING" id="1137993.SAMN05660209_03308"/>
<reference evidence="2" key="1">
    <citation type="submission" date="2016-10" db="EMBL/GenBank/DDBJ databases">
        <authorList>
            <person name="Varghese N."/>
            <person name="Submissions S."/>
        </authorList>
    </citation>
    <scope>NUCLEOTIDE SEQUENCE [LARGE SCALE GENOMIC DNA]</scope>
    <source>
        <strain evidence="2">DSM 45422</strain>
    </source>
</reference>
<protein>
    <submittedName>
        <fullName evidence="1">SIR2-like domain-containing protein</fullName>
    </submittedName>
</protein>
<dbReference type="EMBL" id="FNOT01000009">
    <property type="protein sequence ID" value="SDY62762.1"/>
    <property type="molecule type" value="Genomic_DNA"/>
</dbReference>
<name>A0A1H3LEA2_9ACTN</name>
<evidence type="ECO:0000313" key="1">
    <source>
        <dbReference type="EMBL" id="SDY62762.1"/>
    </source>
</evidence>
<organism evidence="1 2">
    <name type="scientific">Geodermatophilus africanus</name>
    <dbReference type="NCBI Taxonomy" id="1137993"/>
    <lineage>
        <taxon>Bacteria</taxon>
        <taxon>Bacillati</taxon>
        <taxon>Actinomycetota</taxon>
        <taxon>Actinomycetes</taxon>
        <taxon>Geodermatophilales</taxon>
        <taxon>Geodermatophilaceae</taxon>
        <taxon>Geodermatophilus</taxon>
    </lineage>
</organism>
<dbReference type="OrthoDB" id="5509947at2"/>
<proteinExistence type="predicted"/>
<keyword evidence="2" id="KW-1185">Reference proteome</keyword>
<dbReference type="RefSeq" id="WP_139263607.1">
    <property type="nucleotide sequence ID" value="NZ_FNOT01000009.1"/>
</dbReference>
<dbReference type="InterPro" id="IPR029035">
    <property type="entry name" value="DHS-like_NAD/FAD-binding_dom"/>
</dbReference>
<dbReference type="SUPFAM" id="SSF52467">
    <property type="entry name" value="DHS-like NAD/FAD-binding domain"/>
    <property type="match status" value="1"/>
</dbReference>
<gene>
    <name evidence="1" type="ORF">SAMN05660209_03308</name>
</gene>